<organism evidence="1 2">
    <name type="scientific">Rodentibacter myodis</name>
    <dbReference type="NCBI Taxonomy" id="1907939"/>
    <lineage>
        <taxon>Bacteria</taxon>
        <taxon>Pseudomonadati</taxon>
        <taxon>Pseudomonadota</taxon>
        <taxon>Gammaproteobacteria</taxon>
        <taxon>Pasteurellales</taxon>
        <taxon>Pasteurellaceae</taxon>
        <taxon>Rodentibacter</taxon>
    </lineage>
</organism>
<dbReference type="OrthoDB" id="5675328at2"/>
<dbReference type="AlphaFoldDB" id="A0A1V3JKI9"/>
<protein>
    <recommendedName>
        <fullName evidence="3">Ash family protein</fullName>
    </recommendedName>
</protein>
<reference evidence="1 2" key="1">
    <citation type="submission" date="2016-10" db="EMBL/GenBank/DDBJ databases">
        <title>Rodentibacter gen. nov. and new species.</title>
        <authorList>
            <person name="Christensen H."/>
        </authorList>
    </citation>
    <scope>NUCLEOTIDE SEQUENCE [LARGE SCALE GENOMIC DNA]</scope>
    <source>
        <strain evidence="1 2">Ac151</strain>
    </source>
</reference>
<comment type="caution">
    <text evidence="1">The sequence shown here is derived from an EMBL/GenBank/DDBJ whole genome shotgun (WGS) entry which is preliminary data.</text>
</comment>
<dbReference type="RefSeq" id="WP_077424905.1">
    <property type="nucleotide sequence ID" value="NZ_MLHQ01000025.1"/>
</dbReference>
<dbReference type="Pfam" id="PF10554">
    <property type="entry name" value="Phage_ASH"/>
    <property type="match status" value="2"/>
</dbReference>
<evidence type="ECO:0000313" key="1">
    <source>
        <dbReference type="EMBL" id="OOF57320.1"/>
    </source>
</evidence>
<accession>A0A1V3JKI9</accession>
<dbReference type="STRING" id="1907939.BKL49_09575"/>
<dbReference type="Proteomes" id="UP000188602">
    <property type="component" value="Unassembled WGS sequence"/>
</dbReference>
<evidence type="ECO:0008006" key="3">
    <source>
        <dbReference type="Google" id="ProtNLM"/>
    </source>
</evidence>
<name>A0A1V3JKI9_9PAST</name>
<gene>
    <name evidence="1" type="ORF">BKL49_09575</name>
</gene>
<proteinExistence type="predicted"/>
<dbReference type="NCBIfam" id="NF033153">
    <property type="entry name" value="phage_ICD_like"/>
    <property type="match status" value="1"/>
</dbReference>
<dbReference type="EMBL" id="MLHQ01000025">
    <property type="protein sequence ID" value="OOF57320.1"/>
    <property type="molecule type" value="Genomic_DNA"/>
</dbReference>
<sequence>MRNERAYYSQKSSTFHQTHKKSHILSNSALTTKTKLNYIKSALAKSEAGREKLNLQMANPSTPVFTRAFFVRSVRTPIQNNLSFDRLFPMVARNGQPLAVGCFPFVAVSHPVTRYRPIVRNLAVVPKNLQMETAEMIYKFLCVNRTHPHFNLCVQTIQANNETNARLSLSADFQCLSLIVKINPKFDRTFHQPHKKSRFLSNSALTVKTKLNYIKFALAKSKVRASKLVLLLQANSTPNRAFFVRSVYASIQYSLFSDSLFSMVAHNGKGYALCRFPVITVFEPVMCYRPSLETLAVVPQNLLQETAEMIYLFLCANRTRPTYSEDVLLIQADSEENARFQLTADHRYLLTLATYGNHQFNQAESKLNRLVQRLKSAVDFTVQGGIYA</sequence>
<dbReference type="InterPro" id="IPR018880">
    <property type="entry name" value="Phage_P4_Ash"/>
</dbReference>
<evidence type="ECO:0000313" key="2">
    <source>
        <dbReference type="Proteomes" id="UP000188602"/>
    </source>
</evidence>
<keyword evidence="2" id="KW-1185">Reference proteome</keyword>